<dbReference type="Gene3D" id="4.10.240.10">
    <property type="entry name" value="Zn(2)-C6 fungal-type DNA-binding domain"/>
    <property type="match status" value="1"/>
</dbReference>
<keyword evidence="4" id="KW-0238">DNA-binding</keyword>
<evidence type="ECO:0000256" key="6">
    <source>
        <dbReference type="ARBA" id="ARBA00023242"/>
    </source>
</evidence>
<evidence type="ECO:0000256" key="3">
    <source>
        <dbReference type="ARBA" id="ARBA00023015"/>
    </source>
</evidence>
<dbReference type="PROSITE" id="PS50048">
    <property type="entry name" value="ZN2_CY6_FUNGAL_2"/>
    <property type="match status" value="1"/>
</dbReference>
<evidence type="ECO:0000256" key="4">
    <source>
        <dbReference type="ARBA" id="ARBA00023125"/>
    </source>
</evidence>
<dbReference type="InterPro" id="IPR001138">
    <property type="entry name" value="Zn2Cys6_DnaBD"/>
</dbReference>
<dbReference type="PANTHER" id="PTHR31944:SF131">
    <property type="entry name" value="HEME-RESPONSIVE ZINC FINGER TRANSCRIPTION FACTOR HAP1"/>
    <property type="match status" value="1"/>
</dbReference>
<feature type="domain" description="Zn(2)-C6 fungal-type" evidence="8">
    <location>
        <begin position="10"/>
        <end position="42"/>
    </location>
</feature>
<dbReference type="Proteomes" id="UP001152049">
    <property type="component" value="Unassembled WGS sequence"/>
</dbReference>
<dbReference type="CDD" id="cd00067">
    <property type="entry name" value="GAL4"/>
    <property type="match status" value="1"/>
</dbReference>
<protein>
    <recommendedName>
        <fullName evidence="8">Zn(2)-C6 fungal-type domain-containing protein</fullName>
    </recommendedName>
</protein>
<dbReference type="GO" id="GO:0008270">
    <property type="term" value="F:zinc ion binding"/>
    <property type="evidence" value="ECO:0007669"/>
    <property type="project" value="InterPro"/>
</dbReference>
<keyword evidence="2" id="KW-0862">Zinc</keyword>
<keyword evidence="3" id="KW-0805">Transcription regulation</keyword>
<evidence type="ECO:0000256" key="1">
    <source>
        <dbReference type="ARBA" id="ARBA00022723"/>
    </source>
</evidence>
<dbReference type="SMART" id="SM00906">
    <property type="entry name" value="Fungal_trans"/>
    <property type="match status" value="1"/>
</dbReference>
<dbReference type="CDD" id="cd12148">
    <property type="entry name" value="fungal_TF_MHR"/>
    <property type="match status" value="1"/>
</dbReference>
<evidence type="ECO:0000256" key="5">
    <source>
        <dbReference type="ARBA" id="ARBA00023163"/>
    </source>
</evidence>
<dbReference type="InterPro" id="IPR051430">
    <property type="entry name" value="Fungal_TF_Env_Response"/>
</dbReference>
<evidence type="ECO:0000313" key="10">
    <source>
        <dbReference type="Proteomes" id="UP001152049"/>
    </source>
</evidence>
<evidence type="ECO:0000256" key="7">
    <source>
        <dbReference type="SAM" id="MobiDB-lite"/>
    </source>
</evidence>
<evidence type="ECO:0000259" key="8">
    <source>
        <dbReference type="PROSITE" id="PS50048"/>
    </source>
</evidence>
<keyword evidence="6" id="KW-0539">Nucleus</keyword>
<dbReference type="Pfam" id="PF00172">
    <property type="entry name" value="Zn_clus"/>
    <property type="match status" value="1"/>
</dbReference>
<keyword evidence="1" id="KW-0479">Metal-binding</keyword>
<feature type="compositionally biased region" description="Polar residues" evidence="7">
    <location>
        <begin position="109"/>
        <end position="150"/>
    </location>
</feature>
<dbReference type="GO" id="GO:0006351">
    <property type="term" value="P:DNA-templated transcription"/>
    <property type="evidence" value="ECO:0007669"/>
    <property type="project" value="InterPro"/>
</dbReference>
<keyword evidence="5" id="KW-0804">Transcription</keyword>
<sequence length="748" mass="83120">MKTRRRRPLACSACRQKKLRCDRQQPCSGCIRAKGGEIECVYASDSPKPSQSQVRRRPVLRELRAELSSPQVAATLNHDASVTLSTTLPRQPAQSDTIPTHQDERQDSHSSNVGSHLVGQATSPTGLHKQTNDGQTIISNNPDENPNNKPMSHYLGDSSSSIAAVMVKTRYCAPSSWVYSAFLLPKNVVWLERNHQEKSENWSTVEACKSLSKRLKTKQTFQWTYGDYGKRLPDRALADLLIDNYIRTFETVRRILHIPSFMHQYNRFWDDNNTAPVEFTIQVQLCLALGASLHDDNFSLRPWAMQWIREATAWLESSAKPRVVFSTIQTMCLHIVARENMRGTAGDQVWIMSGTLLRAAMSMGLHRDPSKLPKVSLAQTEMRRRLWMTVLELVLGSCLDPGAAPLISLEDFDSALPSNFNDSQLNLDQDSNSTPQSLDEYTDSTLQIALGRTFATRLAIAKFTSSLTANDQHQASRLSSDYAATCSSFYKSLASQRSHISDFQRQYCEMVISRYVFALHIPFMIAGPKSPAHTILRKACIDAALNVAYSSLPLSSTDEPLLVALRTMGATRPQGHDFIRLCTTASGTYRSTLFQAIMVIAAELIATINESKESFRGPTGLSTESTPMNGDIRTLELLSLLRVALEWTRRRVKAGEETNHDHLWVALVLACIEADLKGASIEEAMQISGTAALAEVKAVLEGLIANSSEIGPSGQDTSPDADLVWDNDNLWLNFGDLDFDFNMDGLLG</sequence>
<gene>
    <name evidence="9" type="ORF">NW762_012809</name>
</gene>
<dbReference type="Pfam" id="PF04082">
    <property type="entry name" value="Fungal_trans"/>
    <property type="match status" value="1"/>
</dbReference>
<dbReference type="GO" id="GO:0000978">
    <property type="term" value="F:RNA polymerase II cis-regulatory region sequence-specific DNA binding"/>
    <property type="evidence" value="ECO:0007669"/>
    <property type="project" value="TreeGrafter"/>
</dbReference>
<name>A0A9W8VB63_9HYPO</name>
<dbReference type="SUPFAM" id="SSF57701">
    <property type="entry name" value="Zn2/Cys6 DNA-binding domain"/>
    <property type="match status" value="1"/>
</dbReference>
<reference evidence="9" key="1">
    <citation type="submission" date="2022-09" db="EMBL/GenBank/DDBJ databases">
        <title>Fusarium specimens isolated from Avocado Roots.</title>
        <authorList>
            <person name="Stajich J."/>
            <person name="Roper C."/>
            <person name="Heimlech-Rivalta G."/>
        </authorList>
    </citation>
    <scope>NUCLEOTIDE SEQUENCE</scope>
    <source>
        <strain evidence="9">CF00136</strain>
    </source>
</reference>
<comment type="caution">
    <text evidence="9">The sequence shown here is derived from an EMBL/GenBank/DDBJ whole genome shotgun (WGS) entry which is preliminary data.</text>
</comment>
<feature type="region of interest" description="Disordered" evidence="7">
    <location>
        <begin position="85"/>
        <end position="154"/>
    </location>
</feature>
<proteinExistence type="predicted"/>
<dbReference type="InterPro" id="IPR036864">
    <property type="entry name" value="Zn2-C6_fun-type_DNA-bd_sf"/>
</dbReference>
<dbReference type="AlphaFoldDB" id="A0A9W8VB63"/>
<dbReference type="GO" id="GO:0005634">
    <property type="term" value="C:nucleus"/>
    <property type="evidence" value="ECO:0007669"/>
    <property type="project" value="TreeGrafter"/>
</dbReference>
<dbReference type="EMBL" id="JAOQAZ010000036">
    <property type="protein sequence ID" value="KAJ4248472.1"/>
    <property type="molecule type" value="Genomic_DNA"/>
</dbReference>
<evidence type="ECO:0000256" key="2">
    <source>
        <dbReference type="ARBA" id="ARBA00022833"/>
    </source>
</evidence>
<evidence type="ECO:0000313" key="9">
    <source>
        <dbReference type="EMBL" id="KAJ4248472.1"/>
    </source>
</evidence>
<organism evidence="9 10">
    <name type="scientific">Fusarium torreyae</name>
    <dbReference type="NCBI Taxonomy" id="1237075"/>
    <lineage>
        <taxon>Eukaryota</taxon>
        <taxon>Fungi</taxon>
        <taxon>Dikarya</taxon>
        <taxon>Ascomycota</taxon>
        <taxon>Pezizomycotina</taxon>
        <taxon>Sordariomycetes</taxon>
        <taxon>Hypocreomycetidae</taxon>
        <taxon>Hypocreales</taxon>
        <taxon>Nectriaceae</taxon>
        <taxon>Fusarium</taxon>
    </lineage>
</organism>
<dbReference type="InterPro" id="IPR007219">
    <property type="entry name" value="XnlR_reg_dom"/>
</dbReference>
<accession>A0A9W8VB63</accession>
<dbReference type="SMART" id="SM00066">
    <property type="entry name" value="GAL4"/>
    <property type="match status" value="1"/>
</dbReference>
<dbReference type="OrthoDB" id="5091131at2759"/>
<dbReference type="PANTHER" id="PTHR31944">
    <property type="entry name" value="HEME-RESPONSIVE ZINC FINGER TRANSCRIPTION FACTOR HAP1"/>
    <property type="match status" value="1"/>
</dbReference>
<keyword evidence="10" id="KW-1185">Reference proteome</keyword>
<dbReference type="GO" id="GO:0001228">
    <property type="term" value="F:DNA-binding transcription activator activity, RNA polymerase II-specific"/>
    <property type="evidence" value="ECO:0007669"/>
    <property type="project" value="TreeGrafter"/>
</dbReference>
<feature type="compositionally biased region" description="Polar residues" evidence="7">
    <location>
        <begin position="85"/>
        <end position="100"/>
    </location>
</feature>